<evidence type="ECO:0000313" key="3">
    <source>
        <dbReference type="Proteomes" id="UP000824263"/>
    </source>
</evidence>
<reference evidence="2" key="2">
    <citation type="submission" date="2021-04" db="EMBL/GenBank/DDBJ databases">
        <authorList>
            <person name="Gilroy R."/>
        </authorList>
    </citation>
    <scope>NUCLEOTIDE SEQUENCE</scope>
    <source>
        <strain evidence="2">ChiSxjej1B13-11762</strain>
    </source>
</reference>
<organism evidence="2 3">
    <name type="scientific">Candidatus Dorea gallistercoris</name>
    <dbReference type="NCBI Taxonomy" id="2838542"/>
    <lineage>
        <taxon>Bacteria</taxon>
        <taxon>Bacillati</taxon>
        <taxon>Bacillota</taxon>
        <taxon>Clostridia</taxon>
        <taxon>Lachnospirales</taxon>
        <taxon>Lachnospiraceae</taxon>
        <taxon>Dorea</taxon>
    </lineage>
</organism>
<proteinExistence type="predicted"/>
<dbReference type="SUPFAM" id="SSF118196">
    <property type="entry name" value="YaeB-like"/>
    <property type="match status" value="1"/>
</dbReference>
<dbReference type="InterPro" id="IPR036413">
    <property type="entry name" value="YaeB-like_sf"/>
</dbReference>
<reference evidence="2" key="1">
    <citation type="journal article" date="2021" name="PeerJ">
        <title>Extensive microbial diversity within the chicken gut microbiome revealed by metagenomics and culture.</title>
        <authorList>
            <person name="Gilroy R."/>
            <person name="Ravi A."/>
            <person name="Getino M."/>
            <person name="Pursley I."/>
            <person name="Horton D.L."/>
            <person name="Alikhan N.F."/>
            <person name="Baker D."/>
            <person name="Gharbi K."/>
            <person name="Hall N."/>
            <person name="Watson M."/>
            <person name="Adriaenssens E.M."/>
            <person name="Foster-Nyarko E."/>
            <person name="Jarju S."/>
            <person name="Secka A."/>
            <person name="Antonio M."/>
            <person name="Oren A."/>
            <person name="Chaudhuri R.R."/>
            <person name="La Ragione R."/>
            <person name="Hildebrand F."/>
            <person name="Pallen M.J."/>
        </authorList>
    </citation>
    <scope>NUCLEOTIDE SEQUENCE</scope>
    <source>
        <strain evidence="2">ChiSxjej1B13-11762</strain>
    </source>
</reference>
<dbReference type="Proteomes" id="UP000824263">
    <property type="component" value="Unassembled WGS sequence"/>
</dbReference>
<dbReference type="AlphaFoldDB" id="A0A9D1UCJ3"/>
<sequence>ESLRQILSLDPRPGYQKDPQRIYGLEYAGMEVRFQVEGEILTVCQICRAQTGTQHEKQ</sequence>
<accession>A0A9D1UCJ3</accession>
<dbReference type="InterPro" id="IPR041369">
    <property type="entry name" value="TrmO_C"/>
</dbReference>
<protein>
    <recommendedName>
        <fullName evidence="1">TrmO C-terminal domain-containing protein</fullName>
    </recommendedName>
</protein>
<feature type="non-terminal residue" evidence="2">
    <location>
        <position position="1"/>
    </location>
</feature>
<feature type="domain" description="TrmO C-terminal" evidence="1">
    <location>
        <begin position="3"/>
        <end position="37"/>
    </location>
</feature>
<dbReference type="Pfam" id="PF18389">
    <property type="entry name" value="TrmO_C"/>
    <property type="match status" value="1"/>
</dbReference>
<dbReference type="Gene3D" id="3.30.2310.10">
    <property type="entry name" value="YaeB-like"/>
    <property type="match status" value="1"/>
</dbReference>
<name>A0A9D1UCJ3_9FIRM</name>
<evidence type="ECO:0000259" key="1">
    <source>
        <dbReference type="Pfam" id="PF18389"/>
    </source>
</evidence>
<comment type="caution">
    <text evidence="2">The sequence shown here is derived from an EMBL/GenBank/DDBJ whole genome shotgun (WGS) entry which is preliminary data.</text>
</comment>
<dbReference type="EMBL" id="DXGF01000020">
    <property type="protein sequence ID" value="HIW82889.1"/>
    <property type="molecule type" value="Genomic_DNA"/>
</dbReference>
<evidence type="ECO:0000313" key="2">
    <source>
        <dbReference type="EMBL" id="HIW82889.1"/>
    </source>
</evidence>
<gene>
    <name evidence="2" type="ORF">H9873_00985</name>
</gene>